<proteinExistence type="inferred from homology"/>
<dbReference type="EMBL" id="JAMZMK010007538">
    <property type="protein sequence ID" value="KAI7744419.1"/>
    <property type="molecule type" value="Genomic_DNA"/>
</dbReference>
<feature type="compositionally biased region" description="Low complexity" evidence="9">
    <location>
        <begin position="170"/>
        <end position="198"/>
    </location>
</feature>
<gene>
    <name evidence="10" type="ORF">M8C21_017299</name>
</gene>
<dbReference type="InterPro" id="IPR036396">
    <property type="entry name" value="Cyt_P450_sf"/>
</dbReference>
<dbReference type="InterPro" id="IPR050651">
    <property type="entry name" value="Plant_Cytochrome_P450_Monoox"/>
</dbReference>
<dbReference type="Gene3D" id="1.10.630.10">
    <property type="entry name" value="Cytochrome P450"/>
    <property type="match status" value="1"/>
</dbReference>
<comment type="cofactor">
    <cofactor evidence="1 7">
        <name>heme</name>
        <dbReference type="ChEBI" id="CHEBI:30413"/>
    </cofactor>
</comment>
<dbReference type="GO" id="GO:0016705">
    <property type="term" value="F:oxidoreductase activity, acting on paired donors, with incorporation or reduction of molecular oxygen"/>
    <property type="evidence" value="ECO:0007669"/>
    <property type="project" value="InterPro"/>
</dbReference>
<dbReference type="GO" id="GO:0005506">
    <property type="term" value="F:iron ion binding"/>
    <property type="evidence" value="ECO:0007669"/>
    <property type="project" value="InterPro"/>
</dbReference>
<name>A0AAD5CMM3_AMBAR</name>
<evidence type="ECO:0000256" key="5">
    <source>
        <dbReference type="ARBA" id="ARBA00023004"/>
    </source>
</evidence>
<accession>A0AAD5CMM3</accession>
<dbReference type="InterPro" id="IPR002401">
    <property type="entry name" value="Cyt_P450_E_grp-I"/>
</dbReference>
<keyword evidence="6 8" id="KW-0503">Monooxygenase</keyword>
<evidence type="ECO:0008006" key="12">
    <source>
        <dbReference type="Google" id="ProtNLM"/>
    </source>
</evidence>
<dbReference type="PRINTS" id="PR00385">
    <property type="entry name" value="P450"/>
</dbReference>
<protein>
    <recommendedName>
        <fullName evidence="12">Cytochrome P450</fullName>
    </recommendedName>
</protein>
<dbReference type="PRINTS" id="PR00463">
    <property type="entry name" value="EP450I"/>
</dbReference>
<dbReference type="InterPro" id="IPR001128">
    <property type="entry name" value="Cyt_P450"/>
</dbReference>
<keyword evidence="11" id="KW-1185">Reference proteome</keyword>
<dbReference type="Pfam" id="PF00067">
    <property type="entry name" value="p450"/>
    <property type="match status" value="1"/>
</dbReference>
<dbReference type="FunFam" id="1.10.630.10:FF:000026">
    <property type="entry name" value="Cytochrome P450 82C4"/>
    <property type="match status" value="1"/>
</dbReference>
<comment type="caution">
    <text evidence="10">The sequence shown here is derived from an EMBL/GenBank/DDBJ whole genome shotgun (WGS) entry which is preliminary data.</text>
</comment>
<keyword evidence="4 8" id="KW-0560">Oxidoreductase</keyword>
<dbReference type="GO" id="GO:0004497">
    <property type="term" value="F:monooxygenase activity"/>
    <property type="evidence" value="ECO:0007669"/>
    <property type="project" value="UniProtKB-KW"/>
</dbReference>
<evidence type="ECO:0000256" key="3">
    <source>
        <dbReference type="ARBA" id="ARBA00022723"/>
    </source>
</evidence>
<evidence type="ECO:0000256" key="1">
    <source>
        <dbReference type="ARBA" id="ARBA00001971"/>
    </source>
</evidence>
<dbReference type="GO" id="GO:0020037">
    <property type="term" value="F:heme binding"/>
    <property type="evidence" value="ECO:0007669"/>
    <property type="project" value="InterPro"/>
</dbReference>
<evidence type="ECO:0000256" key="7">
    <source>
        <dbReference type="PIRSR" id="PIRSR602401-1"/>
    </source>
</evidence>
<keyword evidence="5 7" id="KW-0408">Iron</keyword>
<evidence type="ECO:0000256" key="2">
    <source>
        <dbReference type="ARBA" id="ARBA00022617"/>
    </source>
</evidence>
<organism evidence="10 11">
    <name type="scientific">Ambrosia artemisiifolia</name>
    <name type="common">Common ragweed</name>
    <dbReference type="NCBI Taxonomy" id="4212"/>
    <lineage>
        <taxon>Eukaryota</taxon>
        <taxon>Viridiplantae</taxon>
        <taxon>Streptophyta</taxon>
        <taxon>Embryophyta</taxon>
        <taxon>Tracheophyta</taxon>
        <taxon>Spermatophyta</taxon>
        <taxon>Magnoliopsida</taxon>
        <taxon>eudicotyledons</taxon>
        <taxon>Gunneridae</taxon>
        <taxon>Pentapetalae</taxon>
        <taxon>asterids</taxon>
        <taxon>campanulids</taxon>
        <taxon>Asterales</taxon>
        <taxon>Asteraceae</taxon>
        <taxon>Asteroideae</taxon>
        <taxon>Heliantheae alliance</taxon>
        <taxon>Heliantheae</taxon>
        <taxon>Ambrosia</taxon>
    </lineage>
</organism>
<evidence type="ECO:0000256" key="9">
    <source>
        <dbReference type="SAM" id="MobiDB-lite"/>
    </source>
</evidence>
<evidence type="ECO:0000313" key="11">
    <source>
        <dbReference type="Proteomes" id="UP001206925"/>
    </source>
</evidence>
<dbReference type="AlphaFoldDB" id="A0AAD5CMM3"/>
<evidence type="ECO:0000256" key="6">
    <source>
        <dbReference type="ARBA" id="ARBA00023033"/>
    </source>
</evidence>
<evidence type="ECO:0000256" key="8">
    <source>
        <dbReference type="RuleBase" id="RU000461"/>
    </source>
</evidence>
<feature type="region of interest" description="Disordered" evidence="9">
    <location>
        <begin position="170"/>
        <end position="199"/>
    </location>
</feature>
<reference evidence="10" key="1">
    <citation type="submission" date="2022-06" db="EMBL/GenBank/DDBJ databases">
        <title>Uncovering the hologenomic basis of an extraordinary plant invasion.</title>
        <authorList>
            <person name="Bieker V.C."/>
            <person name="Martin M.D."/>
            <person name="Gilbert T."/>
            <person name="Hodgins K."/>
            <person name="Battlay P."/>
            <person name="Petersen B."/>
            <person name="Wilson J."/>
        </authorList>
    </citation>
    <scope>NUCLEOTIDE SEQUENCE</scope>
    <source>
        <strain evidence="10">AA19_3_7</strain>
        <tissue evidence="10">Leaf</tissue>
    </source>
</reference>
<keyword evidence="2 7" id="KW-0349">Heme</keyword>
<keyword evidence="3 7" id="KW-0479">Metal-binding</keyword>
<evidence type="ECO:0000313" key="10">
    <source>
        <dbReference type="EMBL" id="KAI7744419.1"/>
    </source>
</evidence>
<dbReference type="PROSITE" id="PS00086">
    <property type="entry name" value="CYTOCHROME_P450"/>
    <property type="match status" value="1"/>
</dbReference>
<dbReference type="InterPro" id="IPR017972">
    <property type="entry name" value="Cyt_P450_CS"/>
</dbReference>
<dbReference type="SUPFAM" id="SSF48264">
    <property type="entry name" value="Cytochrome P450"/>
    <property type="match status" value="1"/>
</dbReference>
<sequence>MAFEYEFNLWITLPLLTAIYLLTKHILQKLHNLPPTLFPTLPIIGHLHVLKPPLHRSLAKLSQTRRQPILLLRFGSRNVLHVASPTAAEECLSKNDVVFANRPRLLSGKYFGYNYTSLPWAPYGAHWQNLRRISAVEILSSTRLDSLSLVRLDETRAMIHKFFSTTCNKNNNSSSNSTSTTTDNNSNSNSNSNSNNNSPDQIVNLRAVLSALMFNIMTRMMGGKRYYGDLDGGEEEEAKRFSDVIEDTEDVISRSKILDMLPNFQWLFGRKIEKRFAFVQKKRDDFMQVWIDEFRADGLGDSDVEGKKKTLLQILLSLQDADPEYYTDAMIKSLSQALLHGGINTSVETMEWAMSLLLNNPHVLHKAQTEIDSVVGCDRLVNELDLSKLPYLQCIIKETLRMHPTAPLLLPHESSKDCMVGGYRIPQGTMLFVNVWAIQNDPNIWESPDMFMPERFEGKESSIKEKDGLTMMPFGSGRRRCPGENLALRIVGLALASMIQCFDWKRVGPELVDMSESGGFTAPKAQPLVAKYRVRSIVEHHLSQI</sequence>
<feature type="binding site" description="axial binding residue" evidence="7">
    <location>
        <position position="481"/>
    </location>
    <ligand>
        <name>heme</name>
        <dbReference type="ChEBI" id="CHEBI:30413"/>
    </ligand>
    <ligandPart>
        <name>Fe</name>
        <dbReference type="ChEBI" id="CHEBI:18248"/>
    </ligandPart>
</feature>
<dbReference type="CDD" id="cd20653">
    <property type="entry name" value="CYP81"/>
    <property type="match status" value="1"/>
</dbReference>
<dbReference type="Proteomes" id="UP001206925">
    <property type="component" value="Unassembled WGS sequence"/>
</dbReference>
<dbReference type="PANTHER" id="PTHR47947">
    <property type="entry name" value="CYTOCHROME P450 82C3-RELATED"/>
    <property type="match status" value="1"/>
</dbReference>
<evidence type="ECO:0000256" key="4">
    <source>
        <dbReference type="ARBA" id="ARBA00023002"/>
    </source>
</evidence>
<comment type="similarity">
    <text evidence="8">Belongs to the cytochrome P450 family.</text>
</comment>
<dbReference type="PANTHER" id="PTHR47947:SF24">
    <property type="entry name" value="ISOFLAVONE 2'-HYDROXYLASE-LIKE"/>
    <property type="match status" value="1"/>
</dbReference>